<comment type="caution">
    <text evidence="2">The sequence shown here is derived from an EMBL/GenBank/DDBJ whole genome shotgun (WGS) entry which is preliminary data.</text>
</comment>
<proteinExistence type="predicted"/>
<dbReference type="AlphaFoldDB" id="G4TJW3"/>
<dbReference type="EMBL" id="CAFZ01000127">
    <property type="protein sequence ID" value="CCA71606.1"/>
    <property type="molecule type" value="Genomic_DNA"/>
</dbReference>
<name>G4TJW3_SERID</name>
<evidence type="ECO:0000313" key="2">
    <source>
        <dbReference type="EMBL" id="CCA71606.1"/>
    </source>
</evidence>
<evidence type="ECO:0000313" key="3">
    <source>
        <dbReference type="Proteomes" id="UP000007148"/>
    </source>
</evidence>
<dbReference type="InterPro" id="IPR032675">
    <property type="entry name" value="LRR_dom_sf"/>
</dbReference>
<sequence length="438" mass="50921">MPPYENTKPHLGIHGRWRQTRTWLYATWSLNSKRSCLATRLPPEILLDIFEYLPRHGPKYWSGIDDPATVTWNIALVCRGWHGAATEFLYHSICLTTAKSVQGLCRTLQIQPSLRSLIKVITLPTRGPGRIPSPIVTIFARVINMIDSLERVDSPVDYLPSGTYEGWTGSEEVFPLAPGKHRNISHLAIFGDNYHKGRFDRQVTSFHNLRVLELSAIRLSSPVDPQTTPILNSLERIIISYFNNLPYLDEWLLACPRLRVVDLIRLPAPNPVPKILACGRITHMGISECWQWSKESTRWFRTYTRFKSLDISKDTLLCHLDKFPRPLDTMRIRFRTSEHLPPAQLQQHFEANPGLKNLILRFDEANERMVYLKSDFILVCNQHEVAISFEISSFVERSNVSVYYPQTRWRELRKTLKKPLDRRSEIERIVDTWDHPFK</sequence>
<dbReference type="Proteomes" id="UP000007148">
    <property type="component" value="Unassembled WGS sequence"/>
</dbReference>
<evidence type="ECO:0000259" key="1">
    <source>
        <dbReference type="Pfam" id="PF12937"/>
    </source>
</evidence>
<keyword evidence="3" id="KW-1185">Reference proteome</keyword>
<accession>G4TJW3</accession>
<dbReference type="Gene3D" id="3.80.10.10">
    <property type="entry name" value="Ribonuclease Inhibitor"/>
    <property type="match status" value="1"/>
</dbReference>
<dbReference type="SUPFAM" id="SSF52047">
    <property type="entry name" value="RNI-like"/>
    <property type="match status" value="1"/>
</dbReference>
<dbReference type="CDD" id="cd09917">
    <property type="entry name" value="F-box_SF"/>
    <property type="match status" value="1"/>
</dbReference>
<dbReference type="OrthoDB" id="3145604at2759"/>
<dbReference type="Gene3D" id="1.20.1280.50">
    <property type="match status" value="1"/>
</dbReference>
<feature type="domain" description="F-box" evidence="1">
    <location>
        <begin position="40"/>
        <end position="95"/>
    </location>
</feature>
<dbReference type="eggNOG" id="ENOG502R0SF">
    <property type="taxonomic scope" value="Eukaryota"/>
</dbReference>
<organism evidence="2 3">
    <name type="scientific">Serendipita indica (strain DSM 11827)</name>
    <name type="common">Root endophyte fungus</name>
    <name type="synonym">Piriformospora indica</name>
    <dbReference type="NCBI Taxonomy" id="1109443"/>
    <lineage>
        <taxon>Eukaryota</taxon>
        <taxon>Fungi</taxon>
        <taxon>Dikarya</taxon>
        <taxon>Basidiomycota</taxon>
        <taxon>Agaricomycotina</taxon>
        <taxon>Agaricomycetes</taxon>
        <taxon>Sebacinales</taxon>
        <taxon>Serendipitaceae</taxon>
        <taxon>Serendipita</taxon>
    </lineage>
</organism>
<dbReference type="InParanoid" id="G4TJW3"/>
<gene>
    <name evidence="2" type="ORF">PIIN_05542</name>
</gene>
<dbReference type="HOGENOM" id="CLU_048621_0_0_1"/>
<protein>
    <recommendedName>
        <fullName evidence="1">F-box domain-containing protein</fullName>
    </recommendedName>
</protein>
<dbReference type="Pfam" id="PF12937">
    <property type="entry name" value="F-box-like"/>
    <property type="match status" value="1"/>
</dbReference>
<dbReference type="InterPro" id="IPR001810">
    <property type="entry name" value="F-box_dom"/>
</dbReference>
<reference evidence="2 3" key="1">
    <citation type="journal article" date="2011" name="PLoS Pathog.">
        <title>Endophytic Life Strategies Decoded by Genome and Transcriptome Analyses of the Mutualistic Root Symbiont Piriformospora indica.</title>
        <authorList>
            <person name="Zuccaro A."/>
            <person name="Lahrmann U."/>
            <person name="Guldener U."/>
            <person name="Langen G."/>
            <person name="Pfiffi S."/>
            <person name="Biedenkopf D."/>
            <person name="Wong P."/>
            <person name="Samans B."/>
            <person name="Grimm C."/>
            <person name="Basiewicz M."/>
            <person name="Murat C."/>
            <person name="Martin F."/>
            <person name="Kogel K.H."/>
        </authorList>
    </citation>
    <scope>NUCLEOTIDE SEQUENCE [LARGE SCALE GENOMIC DNA]</scope>
    <source>
        <strain evidence="2 3">DSM 11827</strain>
    </source>
</reference>